<reference evidence="1 2" key="1">
    <citation type="journal article" date="2016" name="Nat. Commun.">
        <title>Thousands of microbial genomes shed light on interconnected biogeochemical processes in an aquifer system.</title>
        <authorList>
            <person name="Anantharaman K."/>
            <person name="Brown C.T."/>
            <person name="Hug L.A."/>
            <person name="Sharon I."/>
            <person name="Castelle C.J."/>
            <person name="Probst A.J."/>
            <person name="Thomas B.C."/>
            <person name="Singh A."/>
            <person name="Wilkins M.J."/>
            <person name="Karaoz U."/>
            <person name="Brodie E.L."/>
            <person name="Williams K.H."/>
            <person name="Hubbard S.S."/>
            <person name="Banfield J.F."/>
        </authorList>
    </citation>
    <scope>NUCLEOTIDE SEQUENCE [LARGE SCALE GENOMIC DNA]</scope>
</reference>
<dbReference type="Proteomes" id="UP000176581">
    <property type="component" value="Unassembled WGS sequence"/>
</dbReference>
<evidence type="ECO:0000313" key="1">
    <source>
        <dbReference type="EMBL" id="OGN14606.1"/>
    </source>
</evidence>
<dbReference type="Pfam" id="PF13489">
    <property type="entry name" value="Methyltransf_23"/>
    <property type="match status" value="1"/>
</dbReference>
<evidence type="ECO:0000313" key="2">
    <source>
        <dbReference type="Proteomes" id="UP000176581"/>
    </source>
</evidence>
<evidence type="ECO:0008006" key="3">
    <source>
        <dbReference type="Google" id="ProtNLM"/>
    </source>
</evidence>
<dbReference type="InterPro" id="IPR029063">
    <property type="entry name" value="SAM-dependent_MTases_sf"/>
</dbReference>
<dbReference type="SUPFAM" id="SSF53335">
    <property type="entry name" value="S-adenosyl-L-methionine-dependent methyltransferases"/>
    <property type="match status" value="1"/>
</dbReference>
<protein>
    <recommendedName>
        <fullName evidence="3">Methyltransferase type 11 domain-containing protein</fullName>
    </recommendedName>
</protein>
<dbReference type="PANTHER" id="PTHR43861">
    <property type="entry name" value="TRANS-ACONITATE 2-METHYLTRANSFERASE-RELATED"/>
    <property type="match status" value="1"/>
</dbReference>
<gene>
    <name evidence="1" type="ORF">A3J47_02995</name>
</gene>
<name>A0A1F8FQA3_9BACT</name>
<dbReference type="AlphaFoldDB" id="A0A1F8FQA3"/>
<dbReference type="CDD" id="cd02440">
    <property type="entry name" value="AdoMet_MTases"/>
    <property type="match status" value="1"/>
</dbReference>
<dbReference type="EMBL" id="MGJV01000024">
    <property type="protein sequence ID" value="OGN14606.1"/>
    <property type="molecule type" value="Genomic_DNA"/>
</dbReference>
<accession>A0A1F8FQA3</accession>
<dbReference type="Gene3D" id="3.40.50.150">
    <property type="entry name" value="Vaccinia Virus protein VP39"/>
    <property type="match status" value="1"/>
</dbReference>
<proteinExistence type="predicted"/>
<comment type="caution">
    <text evidence="1">The sequence shown here is derived from an EMBL/GenBank/DDBJ whole genome shotgun (WGS) entry which is preliminary data.</text>
</comment>
<dbReference type="PANTHER" id="PTHR43861:SF6">
    <property type="entry name" value="METHYLTRANSFERASE TYPE 11"/>
    <property type="match status" value="1"/>
</dbReference>
<sequence>MTNKLEPEKTKFLNIDIYKTNTLKRLADKKNVARTYPIKNSDLMFIKKCPVCRSGPLSLISQVYLRSKLVFLETSSCPDCLFTFRTISPKLAWFKKCWKIIYNGKMEVFNPDVEELRKRRYQEYLEILPKYTRGNKVLDIGAAYGTGANLFKIHGWDVETVEPEISKVNYVRNFFGIPVVSDSIENFVLKKIKYDLVIFSQTLEHIDRPVFVIENIKNLLTPGSGILYIEIPVLENYVNWNDSLYLPHKCNFTEQNIVALLKHNGFEILDKFFVRQHSKETPWDVGMILKYSGNKKAFSIKPGLTLNDVKKIYRKDWPLKKVPPLEWTLKYNVPHIEQFFQILNLKNKVMIGPNLEKDFVSFKDSKNK</sequence>
<organism evidence="1 2">
    <name type="scientific">Candidatus Yanofskybacteria bacterium RIFCSPHIGHO2_02_FULL_43_22</name>
    <dbReference type="NCBI Taxonomy" id="1802681"/>
    <lineage>
        <taxon>Bacteria</taxon>
        <taxon>Candidatus Yanofskyibacteriota</taxon>
    </lineage>
</organism>